<evidence type="ECO:0000313" key="3">
    <source>
        <dbReference type="Proteomes" id="UP000006727"/>
    </source>
</evidence>
<name>A0A2K1JIW5_PHYPA</name>
<evidence type="ECO:0000313" key="1">
    <source>
        <dbReference type="EMBL" id="PNR41488.1"/>
    </source>
</evidence>
<dbReference type="InParanoid" id="A0A2K1JIW5"/>
<protein>
    <submittedName>
        <fullName evidence="1 2">Uncharacterized protein</fullName>
    </submittedName>
</protein>
<dbReference type="Proteomes" id="UP000006727">
    <property type="component" value="Chromosome 14"/>
</dbReference>
<dbReference type="AlphaFoldDB" id="A0A2K1JIW5"/>
<gene>
    <name evidence="1" type="ORF">PHYPA_018891</name>
</gene>
<dbReference type="EMBL" id="ABEU02000014">
    <property type="protein sequence ID" value="PNR41488.1"/>
    <property type="molecule type" value="Genomic_DNA"/>
</dbReference>
<sequence>MATSASTAATTLAVAAPSSVAWFLPAKEAPKGFTPPTLNADTLTLIFGGSTDGLLRKA</sequence>
<organism evidence="1">
    <name type="scientific">Physcomitrium patens</name>
    <name type="common">Spreading-leaved earth moss</name>
    <name type="synonym">Physcomitrella patens</name>
    <dbReference type="NCBI Taxonomy" id="3218"/>
    <lineage>
        <taxon>Eukaryota</taxon>
        <taxon>Viridiplantae</taxon>
        <taxon>Streptophyta</taxon>
        <taxon>Embryophyta</taxon>
        <taxon>Bryophyta</taxon>
        <taxon>Bryophytina</taxon>
        <taxon>Bryopsida</taxon>
        <taxon>Funariidae</taxon>
        <taxon>Funariales</taxon>
        <taxon>Funariaceae</taxon>
        <taxon>Physcomitrium</taxon>
    </lineage>
</organism>
<dbReference type="Gramene" id="Pp3c14_22550V3.1">
    <property type="protein sequence ID" value="Pp3c14_22550V3.1"/>
    <property type="gene ID" value="Pp3c14_22550"/>
</dbReference>
<proteinExistence type="predicted"/>
<accession>A0A2K1JIW5</accession>
<evidence type="ECO:0000313" key="2">
    <source>
        <dbReference type="EnsemblPlants" id="Pp3c14_22550V3.1"/>
    </source>
</evidence>
<keyword evidence="3" id="KW-1185">Reference proteome</keyword>
<reference evidence="1 3" key="2">
    <citation type="journal article" date="2018" name="Plant J.">
        <title>The Physcomitrella patens chromosome-scale assembly reveals moss genome structure and evolution.</title>
        <authorList>
            <person name="Lang D."/>
            <person name="Ullrich K.K."/>
            <person name="Murat F."/>
            <person name="Fuchs J."/>
            <person name="Jenkins J."/>
            <person name="Haas F.B."/>
            <person name="Piednoel M."/>
            <person name="Gundlach H."/>
            <person name="Van Bel M."/>
            <person name="Meyberg R."/>
            <person name="Vives C."/>
            <person name="Morata J."/>
            <person name="Symeonidi A."/>
            <person name="Hiss M."/>
            <person name="Muchero W."/>
            <person name="Kamisugi Y."/>
            <person name="Saleh O."/>
            <person name="Blanc G."/>
            <person name="Decker E.L."/>
            <person name="van Gessel N."/>
            <person name="Grimwood J."/>
            <person name="Hayes R.D."/>
            <person name="Graham S.W."/>
            <person name="Gunter L.E."/>
            <person name="McDaniel S.F."/>
            <person name="Hoernstein S.N.W."/>
            <person name="Larsson A."/>
            <person name="Li F.W."/>
            <person name="Perroud P.F."/>
            <person name="Phillips J."/>
            <person name="Ranjan P."/>
            <person name="Rokshar D.S."/>
            <person name="Rothfels C.J."/>
            <person name="Schneider L."/>
            <person name="Shu S."/>
            <person name="Stevenson D.W."/>
            <person name="Thummler F."/>
            <person name="Tillich M."/>
            <person name="Villarreal Aguilar J.C."/>
            <person name="Widiez T."/>
            <person name="Wong G.K."/>
            <person name="Wymore A."/>
            <person name="Zhang Y."/>
            <person name="Zimmer A.D."/>
            <person name="Quatrano R.S."/>
            <person name="Mayer K.F.X."/>
            <person name="Goodstein D."/>
            <person name="Casacuberta J.M."/>
            <person name="Vandepoele K."/>
            <person name="Reski R."/>
            <person name="Cuming A.C."/>
            <person name="Tuskan G.A."/>
            <person name="Maumus F."/>
            <person name="Salse J."/>
            <person name="Schmutz J."/>
            <person name="Rensing S.A."/>
        </authorList>
    </citation>
    <scope>NUCLEOTIDE SEQUENCE [LARGE SCALE GENOMIC DNA]</scope>
    <source>
        <strain evidence="2 3">cv. Gransden 2004</strain>
    </source>
</reference>
<dbReference type="EnsemblPlants" id="Pp3c14_22550V3.1">
    <property type="protein sequence ID" value="Pp3c14_22550V3.1"/>
    <property type="gene ID" value="Pp3c14_22550"/>
</dbReference>
<dbReference type="PaxDb" id="3218-PP1S34_413V6.1"/>
<reference evidence="2" key="3">
    <citation type="submission" date="2020-12" db="UniProtKB">
        <authorList>
            <consortium name="EnsemblPlants"/>
        </authorList>
    </citation>
    <scope>IDENTIFICATION</scope>
</reference>
<reference evidence="1 3" key="1">
    <citation type="journal article" date="2008" name="Science">
        <title>The Physcomitrella genome reveals evolutionary insights into the conquest of land by plants.</title>
        <authorList>
            <person name="Rensing S."/>
            <person name="Lang D."/>
            <person name="Zimmer A."/>
            <person name="Terry A."/>
            <person name="Salamov A."/>
            <person name="Shapiro H."/>
            <person name="Nishiyama T."/>
            <person name="Perroud P.-F."/>
            <person name="Lindquist E."/>
            <person name="Kamisugi Y."/>
            <person name="Tanahashi T."/>
            <person name="Sakakibara K."/>
            <person name="Fujita T."/>
            <person name="Oishi K."/>
            <person name="Shin-I T."/>
            <person name="Kuroki Y."/>
            <person name="Toyoda A."/>
            <person name="Suzuki Y."/>
            <person name="Hashimoto A."/>
            <person name="Yamaguchi K."/>
            <person name="Sugano A."/>
            <person name="Kohara Y."/>
            <person name="Fujiyama A."/>
            <person name="Anterola A."/>
            <person name="Aoki S."/>
            <person name="Ashton N."/>
            <person name="Barbazuk W.B."/>
            <person name="Barker E."/>
            <person name="Bennetzen J."/>
            <person name="Bezanilla M."/>
            <person name="Blankenship R."/>
            <person name="Cho S.H."/>
            <person name="Dutcher S."/>
            <person name="Estelle M."/>
            <person name="Fawcett J.A."/>
            <person name="Gundlach H."/>
            <person name="Hanada K."/>
            <person name="Heyl A."/>
            <person name="Hicks K.A."/>
            <person name="Hugh J."/>
            <person name="Lohr M."/>
            <person name="Mayer K."/>
            <person name="Melkozernov A."/>
            <person name="Murata T."/>
            <person name="Nelson D."/>
            <person name="Pils B."/>
            <person name="Prigge M."/>
            <person name="Reiss B."/>
            <person name="Renner T."/>
            <person name="Rombauts S."/>
            <person name="Rushton P."/>
            <person name="Sanderfoot A."/>
            <person name="Schween G."/>
            <person name="Shiu S.-H."/>
            <person name="Stueber K."/>
            <person name="Theodoulou F.L."/>
            <person name="Tu H."/>
            <person name="Van de Peer Y."/>
            <person name="Verrier P.J."/>
            <person name="Waters E."/>
            <person name="Wood A."/>
            <person name="Yang L."/>
            <person name="Cove D."/>
            <person name="Cuming A."/>
            <person name="Hasebe M."/>
            <person name="Lucas S."/>
            <person name="Mishler D.B."/>
            <person name="Reski R."/>
            <person name="Grigoriev I."/>
            <person name="Quatrano R.S."/>
            <person name="Boore J.L."/>
        </authorList>
    </citation>
    <scope>NUCLEOTIDE SEQUENCE [LARGE SCALE GENOMIC DNA]</scope>
    <source>
        <strain evidence="2 3">cv. Gransden 2004</strain>
    </source>
</reference>